<dbReference type="Proteomes" id="UP001642540">
    <property type="component" value="Unassembled WGS sequence"/>
</dbReference>
<keyword evidence="9" id="KW-1185">Reference proteome</keyword>
<dbReference type="PANTHER" id="PTHR23110:SF111">
    <property type="entry name" value="LONGITUDINALS LACKING PROTEIN, ISOFORMS F_I_K_T"/>
    <property type="match status" value="1"/>
</dbReference>
<dbReference type="PROSITE" id="PS50097">
    <property type="entry name" value="BTB"/>
    <property type="match status" value="1"/>
</dbReference>
<evidence type="ECO:0000313" key="9">
    <source>
        <dbReference type="Proteomes" id="UP001642540"/>
    </source>
</evidence>
<feature type="domain" description="BTB" evidence="7">
    <location>
        <begin position="32"/>
        <end position="97"/>
    </location>
</feature>
<feature type="region of interest" description="Disordered" evidence="6">
    <location>
        <begin position="159"/>
        <end position="192"/>
    </location>
</feature>
<evidence type="ECO:0000256" key="3">
    <source>
        <dbReference type="ARBA" id="ARBA00022902"/>
    </source>
</evidence>
<keyword evidence="4" id="KW-0539">Nucleus</keyword>
<protein>
    <recommendedName>
        <fullName evidence="7">BTB domain-containing protein</fullName>
    </recommendedName>
</protein>
<feature type="compositionally biased region" description="Basic and acidic residues" evidence="6">
    <location>
        <begin position="445"/>
        <end position="454"/>
    </location>
</feature>
<dbReference type="InterPro" id="IPR051095">
    <property type="entry name" value="Dros_DevTransReg"/>
</dbReference>
<keyword evidence="3" id="KW-0524">Neurogenesis</keyword>
<dbReference type="InterPro" id="IPR007889">
    <property type="entry name" value="HTH_Psq"/>
</dbReference>
<comment type="function">
    <text evidence="5">Putative transcription factor required for axon growth and guidance in the central and peripheral nervous systems. Repels CNS axons away from the midline by promoting the expression of the midline repellent sli and its receptor robo.</text>
</comment>
<dbReference type="EMBL" id="CAXLJM020000107">
    <property type="protein sequence ID" value="CAL8135098.1"/>
    <property type="molecule type" value="Genomic_DNA"/>
</dbReference>
<dbReference type="SUPFAM" id="SSF54695">
    <property type="entry name" value="POZ domain"/>
    <property type="match status" value="1"/>
</dbReference>
<dbReference type="Pfam" id="PF00651">
    <property type="entry name" value="BTB"/>
    <property type="match status" value="1"/>
</dbReference>
<dbReference type="InterPro" id="IPR000210">
    <property type="entry name" value="BTB/POZ_dom"/>
</dbReference>
<proteinExistence type="predicted"/>
<name>A0ABP1RT03_9HEXA</name>
<feature type="region of interest" description="Disordered" evidence="6">
    <location>
        <begin position="428"/>
        <end position="454"/>
    </location>
</feature>
<comment type="caution">
    <text evidence="8">The sequence shown here is derived from an EMBL/GenBank/DDBJ whole genome shotgun (WGS) entry which is preliminary data.</text>
</comment>
<dbReference type="Pfam" id="PF05225">
    <property type="entry name" value="HTH_psq"/>
    <property type="match status" value="1"/>
</dbReference>
<evidence type="ECO:0000256" key="1">
    <source>
        <dbReference type="ARBA" id="ARBA00022473"/>
    </source>
</evidence>
<keyword evidence="2" id="KW-0221">Differentiation</keyword>
<evidence type="ECO:0000259" key="7">
    <source>
        <dbReference type="PROSITE" id="PS50097"/>
    </source>
</evidence>
<keyword evidence="1" id="KW-0217">Developmental protein</keyword>
<feature type="compositionally biased region" description="Low complexity" evidence="6">
    <location>
        <begin position="355"/>
        <end position="369"/>
    </location>
</feature>
<organism evidence="8 9">
    <name type="scientific">Orchesella dallaii</name>
    <dbReference type="NCBI Taxonomy" id="48710"/>
    <lineage>
        <taxon>Eukaryota</taxon>
        <taxon>Metazoa</taxon>
        <taxon>Ecdysozoa</taxon>
        <taxon>Arthropoda</taxon>
        <taxon>Hexapoda</taxon>
        <taxon>Collembola</taxon>
        <taxon>Entomobryomorpha</taxon>
        <taxon>Entomobryoidea</taxon>
        <taxon>Orchesellidae</taxon>
        <taxon>Orchesellinae</taxon>
        <taxon>Orchesella</taxon>
    </lineage>
</organism>
<dbReference type="SMART" id="SM00225">
    <property type="entry name" value="BTB"/>
    <property type="match status" value="1"/>
</dbReference>
<reference evidence="8 9" key="1">
    <citation type="submission" date="2024-08" db="EMBL/GenBank/DDBJ databases">
        <authorList>
            <person name="Cucini C."/>
            <person name="Frati F."/>
        </authorList>
    </citation>
    <scope>NUCLEOTIDE SEQUENCE [LARGE SCALE GENOMIC DNA]</scope>
</reference>
<feature type="region of interest" description="Disordered" evidence="6">
    <location>
        <begin position="335"/>
        <end position="377"/>
    </location>
</feature>
<evidence type="ECO:0000256" key="4">
    <source>
        <dbReference type="ARBA" id="ARBA00023242"/>
    </source>
</evidence>
<dbReference type="PANTHER" id="PTHR23110">
    <property type="entry name" value="BTB DOMAIN TRANSCRIPTION FACTOR"/>
    <property type="match status" value="1"/>
</dbReference>
<evidence type="ECO:0000256" key="5">
    <source>
        <dbReference type="ARBA" id="ARBA00037382"/>
    </source>
</evidence>
<evidence type="ECO:0000313" key="8">
    <source>
        <dbReference type="EMBL" id="CAL8135098.1"/>
    </source>
</evidence>
<accession>A0ABP1RT03</accession>
<feature type="compositionally biased region" description="Polar residues" evidence="6">
    <location>
        <begin position="335"/>
        <end position="350"/>
    </location>
</feature>
<evidence type="ECO:0000256" key="2">
    <source>
        <dbReference type="ARBA" id="ARBA00022782"/>
    </source>
</evidence>
<sequence length="486" mass="52971">MEDENQFNVRWNDHTTVLLQSITKKLEQNEFTDVVLACEGQSLQCHRLILSACSPYFEKMLAETNIPNMVIFLKDTKFWELEALVNFMYRGEITVTQEKLAELCRAAEQLKVRGLAKNVDSGFGTGITEGDLRGMEQHLDYTNIRDMVMVDLLHYGNGNSAEANQKQRPAAAAPEARNHKSLLRPPSNVPPATRKLQEFFKRSQQTQLEAPKPFKVPKIGKQSTGYGVPPNGSNGMSVKAKACATATKAGPNQPSSGGCNEGKVIVITGSSPQNGGAINPVPKLGGEGAVKYGGATTTPEGRMENLGMTDVDIERMELHFVNNMLQISDSTANAMTSAAAKTSPSGSSTEEGNRNSSSSTPSPPTNTSNGMGPTTYPIGRVNLMEQAANRAVVTRNIRQAAKEYEIPRSTLNAYMKRKKIVIRLSETQDVSKDENPSMSSMPKGDFNDGSDRDQVKSMTFYSNHSGEGENGSADVNMEDILRTSFN</sequence>
<dbReference type="Gene3D" id="3.30.710.10">
    <property type="entry name" value="Potassium Channel Kv1.1, Chain A"/>
    <property type="match status" value="1"/>
</dbReference>
<dbReference type="InterPro" id="IPR011333">
    <property type="entry name" value="SKP1/BTB/POZ_sf"/>
</dbReference>
<gene>
    <name evidence="8" type="ORF">ODALV1_LOCUS25827</name>
</gene>
<dbReference type="CDD" id="cd18315">
    <property type="entry name" value="BTB_POZ_BAB-like"/>
    <property type="match status" value="1"/>
</dbReference>
<evidence type="ECO:0000256" key="6">
    <source>
        <dbReference type="SAM" id="MobiDB-lite"/>
    </source>
</evidence>